<keyword evidence="1" id="KW-0812">Transmembrane</keyword>
<feature type="transmembrane region" description="Helical" evidence="1">
    <location>
        <begin position="182"/>
        <end position="203"/>
    </location>
</feature>
<gene>
    <name evidence="2" type="ORF">CYCCA115_LOCUS2328</name>
</gene>
<protein>
    <submittedName>
        <fullName evidence="2">Uncharacterized protein</fullName>
    </submittedName>
</protein>
<dbReference type="EMBL" id="CAKOGP040000136">
    <property type="protein sequence ID" value="CAJ1931295.1"/>
    <property type="molecule type" value="Genomic_DNA"/>
</dbReference>
<name>A0AAD2CFU0_9STRA</name>
<dbReference type="Proteomes" id="UP001295423">
    <property type="component" value="Unassembled WGS sequence"/>
</dbReference>
<feature type="transmembrane region" description="Helical" evidence="1">
    <location>
        <begin position="398"/>
        <end position="426"/>
    </location>
</feature>
<feature type="transmembrane region" description="Helical" evidence="1">
    <location>
        <begin position="223"/>
        <end position="246"/>
    </location>
</feature>
<evidence type="ECO:0000256" key="1">
    <source>
        <dbReference type="SAM" id="Phobius"/>
    </source>
</evidence>
<dbReference type="AlphaFoldDB" id="A0AAD2CFU0"/>
<keyword evidence="1" id="KW-0472">Membrane</keyword>
<keyword evidence="1" id="KW-1133">Transmembrane helix</keyword>
<accession>A0AAD2CFU0</accession>
<dbReference type="InterPro" id="IPR025333">
    <property type="entry name" value="DUF4239"/>
</dbReference>
<dbReference type="Pfam" id="PF14023">
    <property type="entry name" value="Bestrophin-like"/>
    <property type="match status" value="1"/>
</dbReference>
<reference evidence="2" key="1">
    <citation type="submission" date="2023-08" db="EMBL/GenBank/DDBJ databases">
        <authorList>
            <person name="Audoor S."/>
            <person name="Bilcke G."/>
        </authorList>
    </citation>
    <scope>NUCLEOTIDE SEQUENCE</scope>
</reference>
<evidence type="ECO:0000313" key="2">
    <source>
        <dbReference type="EMBL" id="CAJ1931295.1"/>
    </source>
</evidence>
<proteinExistence type="predicted"/>
<keyword evidence="3" id="KW-1185">Reference proteome</keyword>
<evidence type="ECO:0000313" key="3">
    <source>
        <dbReference type="Proteomes" id="UP001295423"/>
    </source>
</evidence>
<feature type="transmembrane region" description="Helical" evidence="1">
    <location>
        <begin position="373"/>
        <end position="392"/>
    </location>
</feature>
<sequence length="463" mass="52039">MIQKNQPLSIRNNVITSATILIFQLTDGFTLQPSVARTFPAYNTAPPDQTIIFGHRWRHNQHYSRVSSTKKKDRLVLHNNDPFMSATEDDLDLDESCLLYDEECEIDEMPDSQWTEDDESVDGPMCLLVLECDPDEADTNPGAIYEAPSDTDETPSISYLAYDEDASELELIMDKVLRFAPFFLPLIAYSLYDPTAIAFAAAIEFLTTTNWVAVDGGAYQAMIIAPVINGVVVWSMSLLFAIQIGLTISKLWQRTKDIQLCITMEASKLMMLRNLLSHFPLTNKTQDKCNFYLLQYTSRLISECHETVNIGLPDISQTDSELIGCMEELNKAAAASGTNGYCGLLTDQAMAAVESLSHSRSKRISALQSTFPMLHYVLLTTLAISICFAFLIETDQDILVFLNAIQLRLLWTMLVATFSVLGLVCYDLEHPFRGLYQISDSVKELYDVRLEYTTSPSIRNDKP</sequence>
<comment type="caution">
    <text evidence="2">The sequence shown here is derived from an EMBL/GenBank/DDBJ whole genome shotgun (WGS) entry which is preliminary data.</text>
</comment>
<organism evidence="2 3">
    <name type="scientific">Cylindrotheca closterium</name>
    <dbReference type="NCBI Taxonomy" id="2856"/>
    <lineage>
        <taxon>Eukaryota</taxon>
        <taxon>Sar</taxon>
        <taxon>Stramenopiles</taxon>
        <taxon>Ochrophyta</taxon>
        <taxon>Bacillariophyta</taxon>
        <taxon>Bacillariophyceae</taxon>
        <taxon>Bacillariophycidae</taxon>
        <taxon>Bacillariales</taxon>
        <taxon>Bacillariaceae</taxon>
        <taxon>Cylindrotheca</taxon>
    </lineage>
</organism>